<dbReference type="EMBL" id="HBFM01003698">
    <property type="protein sequence ID" value="CAD8765741.1"/>
    <property type="molecule type" value="Transcribed_RNA"/>
</dbReference>
<dbReference type="Pfam" id="PF07719">
    <property type="entry name" value="TPR_2"/>
    <property type="match status" value="1"/>
</dbReference>
<dbReference type="GO" id="GO:0051879">
    <property type="term" value="F:Hsp90 protein binding"/>
    <property type="evidence" value="ECO:0007669"/>
    <property type="project" value="TreeGrafter"/>
</dbReference>
<dbReference type="InterPro" id="IPR011990">
    <property type="entry name" value="TPR-like_helical_dom_sf"/>
</dbReference>
<evidence type="ECO:0000256" key="1">
    <source>
        <dbReference type="ARBA" id="ARBA00022737"/>
    </source>
</evidence>
<evidence type="ECO:0000256" key="4">
    <source>
        <dbReference type="SAM" id="MobiDB-lite"/>
    </source>
</evidence>
<keyword evidence="2 3" id="KW-0802">TPR repeat</keyword>
<dbReference type="SMART" id="SM00028">
    <property type="entry name" value="TPR"/>
    <property type="match status" value="3"/>
</dbReference>
<dbReference type="SUPFAM" id="SSF48452">
    <property type="entry name" value="TPR-like"/>
    <property type="match status" value="1"/>
</dbReference>
<proteinExistence type="predicted"/>
<evidence type="ECO:0000313" key="5">
    <source>
        <dbReference type="EMBL" id="CAD8765741.1"/>
    </source>
</evidence>
<dbReference type="PANTHER" id="PTHR22904:SF533">
    <property type="entry name" value="HSP70-HSP90 ORGANIZING PROTEIN 3"/>
    <property type="match status" value="1"/>
</dbReference>
<gene>
    <name evidence="5" type="ORF">PPAR00522_LOCUS2129</name>
</gene>
<dbReference type="Gene3D" id="1.25.40.10">
    <property type="entry name" value="Tetratricopeptide repeat domain"/>
    <property type="match status" value="1"/>
</dbReference>
<dbReference type="InterPro" id="IPR019734">
    <property type="entry name" value="TPR_rpt"/>
</dbReference>
<sequence>MSKAFLPSSGAGGVQKKEEEKLLDKPKLKVDPRILKKISVLRQKAKDLLSQKKFEEALALLDTAIELNSTSYKLYRLRSIALSCLQQYERAAIDADRVIELAPSVMDGYYHKGFALFYMQDYAGAAHAFQSGLRLNPTDKTLRQGFWDAVSLVAQGRTCPENFDFDDVSITNR</sequence>
<name>A0A7S0UPD3_9CHLO</name>
<evidence type="ECO:0000256" key="2">
    <source>
        <dbReference type="ARBA" id="ARBA00022803"/>
    </source>
</evidence>
<evidence type="ECO:0000256" key="3">
    <source>
        <dbReference type="PROSITE-ProRule" id="PRU00339"/>
    </source>
</evidence>
<accession>A0A7S0UPD3</accession>
<feature type="region of interest" description="Disordered" evidence="4">
    <location>
        <begin position="1"/>
        <end position="22"/>
    </location>
</feature>
<organism evidence="5">
    <name type="scientific">Polytomella parva</name>
    <dbReference type="NCBI Taxonomy" id="51329"/>
    <lineage>
        <taxon>Eukaryota</taxon>
        <taxon>Viridiplantae</taxon>
        <taxon>Chlorophyta</taxon>
        <taxon>core chlorophytes</taxon>
        <taxon>Chlorophyceae</taxon>
        <taxon>CS clade</taxon>
        <taxon>Chlamydomonadales</taxon>
        <taxon>Chlamydomonadaceae</taxon>
        <taxon>Polytomella</taxon>
    </lineage>
</organism>
<dbReference type="PANTHER" id="PTHR22904">
    <property type="entry name" value="TPR REPEAT CONTAINING PROTEIN"/>
    <property type="match status" value="1"/>
</dbReference>
<reference evidence="5" key="1">
    <citation type="submission" date="2021-01" db="EMBL/GenBank/DDBJ databases">
        <authorList>
            <person name="Corre E."/>
            <person name="Pelletier E."/>
            <person name="Niang G."/>
            <person name="Scheremetjew M."/>
            <person name="Finn R."/>
            <person name="Kale V."/>
            <person name="Holt S."/>
            <person name="Cochrane G."/>
            <person name="Meng A."/>
            <person name="Brown T."/>
            <person name="Cohen L."/>
        </authorList>
    </citation>
    <scope>NUCLEOTIDE SEQUENCE</scope>
    <source>
        <strain evidence="5">SAG 63-3</strain>
    </source>
</reference>
<keyword evidence="1" id="KW-0677">Repeat</keyword>
<dbReference type="InterPro" id="IPR013105">
    <property type="entry name" value="TPR_2"/>
</dbReference>
<protein>
    <submittedName>
        <fullName evidence="5">Uncharacterized protein</fullName>
    </submittedName>
</protein>
<dbReference type="PROSITE" id="PS50005">
    <property type="entry name" value="TPR"/>
    <property type="match status" value="1"/>
</dbReference>
<feature type="repeat" description="TPR" evidence="3">
    <location>
        <begin position="106"/>
        <end position="139"/>
    </location>
</feature>
<dbReference type="AlphaFoldDB" id="A0A7S0UPD3"/>